<evidence type="ECO:0000313" key="9">
    <source>
        <dbReference type="RefSeq" id="XP_030070402.1"/>
    </source>
</evidence>
<dbReference type="Pfam" id="PF13886">
    <property type="entry name" value="TM7S3_TM198"/>
    <property type="match status" value="1"/>
</dbReference>
<gene>
    <name evidence="9" type="primary">TM7SF3</name>
</gene>
<feature type="transmembrane region" description="Helical" evidence="5">
    <location>
        <begin position="409"/>
        <end position="429"/>
    </location>
</feature>
<dbReference type="GO" id="GO:0005886">
    <property type="term" value="C:plasma membrane"/>
    <property type="evidence" value="ECO:0007669"/>
    <property type="project" value="TreeGrafter"/>
</dbReference>
<reference evidence="9" key="1">
    <citation type="submission" date="2025-08" db="UniProtKB">
        <authorList>
            <consortium name="RefSeq"/>
        </authorList>
    </citation>
    <scope>IDENTIFICATION</scope>
</reference>
<sequence length="573" mass="64589">MRFVDVFPKSSPLCCLFLFFLCWNGAANTDTRAGLLELSLGKFKKVFLNKTIPTEAILRDIGSNVFFLIFQLHTHHLNTTVSFNKIPSKDSSVTGADVGLLSVLRPEQTVNTWYLQSTDGSALWASVVIIPYGERDPIPGGCNLEFNLETDPNIYLQYNLYETTIKFAPANLGYARGASPPLCDVNTDQNSRWRLQYDVYQHFLPESDFREAVLLSHLQNMSTVQLVKAYGIQLVRLTSDEMSTVSFSSIPGEGVIYNVIVRDPLLNTSAAYVPVHTYVCNFNATMDNCFTLGKISTKIFFTIIAVAGLFVCFFGHKFLKTGFFFMGFVFMAFLFFVLITRVTSLNYDIRLVLTAVTGAAGGFLFVVYWWRFGCVFLCMVIVGLVLGFLISSLVFFTPIGEFKVFHDDTVFWLTFTCIAMVVPLACFACPRFLNILACSIVGSYAVVLAINSYIYTSLSYITFNILKRALNTDFSSAYTNVPFQVNDIIIIIVWMILVASGLVVQTSREKGQPPFPPNPYKVWKHERARRQTNILDPSHHVPPFRTRLQNLLTQIQGFFQKKQPSGERTPLLL</sequence>
<keyword evidence="2 5" id="KW-0812">Transmembrane</keyword>
<feature type="transmembrane region" description="Helical" evidence="5">
    <location>
        <begin position="323"/>
        <end position="343"/>
    </location>
</feature>
<feature type="transmembrane region" description="Helical" evidence="5">
    <location>
        <begin position="299"/>
        <end position="316"/>
    </location>
</feature>
<keyword evidence="6" id="KW-0732">Signal</keyword>
<evidence type="ECO:0000256" key="3">
    <source>
        <dbReference type="ARBA" id="ARBA00022989"/>
    </source>
</evidence>
<feature type="transmembrane region" description="Helical" evidence="5">
    <location>
        <begin position="376"/>
        <end position="397"/>
    </location>
</feature>
<keyword evidence="3 5" id="KW-1133">Transmembrane helix</keyword>
<protein>
    <submittedName>
        <fullName evidence="9">Transmembrane 7 superfamily member 3 isoform X1</fullName>
    </submittedName>
</protein>
<dbReference type="PANTHER" id="PTHR15937">
    <property type="entry name" value="TRANSMEMBRANE 7 SUPERFAMILY MEMBER 3"/>
    <property type="match status" value="1"/>
</dbReference>
<dbReference type="GeneID" id="115477575"/>
<evidence type="ECO:0000256" key="5">
    <source>
        <dbReference type="SAM" id="Phobius"/>
    </source>
</evidence>
<comment type="subcellular location">
    <subcellularLocation>
        <location evidence="1">Membrane</location>
        <topology evidence="1">Multi-pass membrane protein</topology>
    </subcellularLocation>
</comment>
<dbReference type="GO" id="GO:0043069">
    <property type="term" value="P:negative regulation of programmed cell death"/>
    <property type="evidence" value="ECO:0007669"/>
    <property type="project" value="TreeGrafter"/>
</dbReference>
<feature type="transmembrane region" description="Helical" evidence="5">
    <location>
        <begin position="349"/>
        <end position="369"/>
    </location>
</feature>
<accession>A0A6P7YTA1</accession>
<evidence type="ECO:0000256" key="2">
    <source>
        <dbReference type="ARBA" id="ARBA00022692"/>
    </source>
</evidence>
<evidence type="ECO:0000313" key="8">
    <source>
        <dbReference type="Proteomes" id="UP000515156"/>
    </source>
</evidence>
<dbReference type="OrthoDB" id="5967337at2759"/>
<dbReference type="RefSeq" id="XP_030070402.1">
    <property type="nucleotide sequence ID" value="XM_030214542.1"/>
</dbReference>
<dbReference type="PANTHER" id="PTHR15937:SF3">
    <property type="entry name" value="TRANSMEMBRANE 7 SUPERFAMILY MEMBER 3"/>
    <property type="match status" value="1"/>
</dbReference>
<keyword evidence="8" id="KW-1185">Reference proteome</keyword>
<dbReference type="FunCoup" id="A0A6P7YTA1">
    <property type="interactions" value="250"/>
</dbReference>
<dbReference type="AlphaFoldDB" id="A0A6P7YTA1"/>
<dbReference type="KEGG" id="muo:115477575"/>
<dbReference type="CTD" id="51768"/>
<feature type="domain" description="TM7S3/TM198-like" evidence="7">
    <location>
        <begin position="302"/>
        <end position="505"/>
    </location>
</feature>
<dbReference type="Pfam" id="PF25992">
    <property type="entry name" value="Ig_TM7SF3_N"/>
    <property type="match status" value="1"/>
</dbReference>
<dbReference type="Proteomes" id="UP000515156">
    <property type="component" value="Chromosome 9"/>
</dbReference>
<dbReference type="InterPro" id="IPR042502">
    <property type="entry name" value="TM7SF3"/>
</dbReference>
<evidence type="ECO:0000256" key="1">
    <source>
        <dbReference type="ARBA" id="ARBA00004141"/>
    </source>
</evidence>
<organism evidence="8 9">
    <name type="scientific">Microcaecilia unicolor</name>
    <dbReference type="NCBI Taxonomy" id="1415580"/>
    <lineage>
        <taxon>Eukaryota</taxon>
        <taxon>Metazoa</taxon>
        <taxon>Chordata</taxon>
        <taxon>Craniata</taxon>
        <taxon>Vertebrata</taxon>
        <taxon>Euteleostomi</taxon>
        <taxon>Amphibia</taxon>
        <taxon>Gymnophiona</taxon>
        <taxon>Siphonopidae</taxon>
        <taxon>Microcaecilia</taxon>
    </lineage>
</organism>
<dbReference type="InParanoid" id="A0A6P7YTA1"/>
<feature type="signal peptide" evidence="6">
    <location>
        <begin position="1"/>
        <end position="27"/>
    </location>
</feature>
<name>A0A6P7YTA1_9AMPH</name>
<feature type="chain" id="PRO_5027902116" evidence="6">
    <location>
        <begin position="28"/>
        <end position="573"/>
    </location>
</feature>
<feature type="transmembrane region" description="Helical" evidence="5">
    <location>
        <begin position="441"/>
        <end position="463"/>
    </location>
</feature>
<proteinExistence type="predicted"/>
<dbReference type="InterPro" id="IPR025256">
    <property type="entry name" value="TM7S3/TM198-like_dom"/>
</dbReference>
<feature type="transmembrane region" description="Helical" evidence="5">
    <location>
        <begin position="483"/>
        <end position="504"/>
    </location>
</feature>
<evidence type="ECO:0000256" key="6">
    <source>
        <dbReference type="SAM" id="SignalP"/>
    </source>
</evidence>
<keyword evidence="4 5" id="KW-0472">Membrane</keyword>
<evidence type="ECO:0000259" key="7">
    <source>
        <dbReference type="Pfam" id="PF13886"/>
    </source>
</evidence>
<evidence type="ECO:0000256" key="4">
    <source>
        <dbReference type="ARBA" id="ARBA00023136"/>
    </source>
</evidence>